<feature type="transmembrane region" description="Helical" evidence="2">
    <location>
        <begin position="28"/>
        <end position="48"/>
    </location>
</feature>
<proteinExistence type="predicted"/>
<name>A0A7Z0CL65_9ACTN</name>
<feature type="transmembrane region" description="Helical" evidence="2">
    <location>
        <begin position="136"/>
        <end position="156"/>
    </location>
</feature>
<comment type="caution">
    <text evidence="3">The sequence shown here is derived from an EMBL/GenBank/DDBJ whole genome shotgun (WGS) entry which is preliminary data.</text>
</comment>
<keyword evidence="2" id="KW-0812">Transmembrane</keyword>
<evidence type="ECO:0000256" key="2">
    <source>
        <dbReference type="SAM" id="Phobius"/>
    </source>
</evidence>
<dbReference type="AlphaFoldDB" id="A0A7Z0CL65"/>
<dbReference type="InterPro" id="IPR021517">
    <property type="entry name" value="DUF3180"/>
</dbReference>
<gene>
    <name evidence="3" type="ORF">BJ993_002546</name>
</gene>
<dbReference type="EMBL" id="JACBZM010000001">
    <property type="protein sequence ID" value="NYI45466.1"/>
    <property type="molecule type" value="Genomic_DNA"/>
</dbReference>
<evidence type="ECO:0008006" key="5">
    <source>
        <dbReference type="Google" id="ProtNLM"/>
    </source>
</evidence>
<dbReference type="RefSeq" id="WP_308645560.1">
    <property type="nucleotide sequence ID" value="NZ_JACBZM010000001.1"/>
</dbReference>
<organism evidence="3 4">
    <name type="scientific">Nocardioides aromaticivorans</name>
    <dbReference type="NCBI Taxonomy" id="200618"/>
    <lineage>
        <taxon>Bacteria</taxon>
        <taxon>Bacillati</taxon>
        <taxon>Actinomycetota</taxon>
        <taxon>Actinomycetes</taxon>
        <taxon>Propionibacteriales</taxon>
        <taxon>Nocardioidaceae</taxon>
        <taxon>Nocardioides</taxon>
    </lineage>
</organism>
<feature type="transmembrane region" description="Helical" evidence="2">
    <location>
        <begin position="60"/>
        <end position="80"/>
    </location>
</feature>
<feature type="region of interest" description="Disordered" evidence="1">
    <location>
        <begin position="1"/>
        <end position="25"/>
    </location>
</feature>
<evidence type="ECO:0000313" key="3">
    <source>
        <dbReference type="EMBL" id="NYI45466.1"/>
    </source>
</evidence>
<keyword evidence="2" id="KW-1133">Transmembrane helix</keyword>
<protein>
    <recommendedName>
        <fullName evidence="5">DUF3180 domain-containing protein</fullName>
    </recommendedName>
</protein>
<sequence length="169" mass="17628">MSREGDGREPDRDPAEPPSGSLRPTPPLTLVGWAAVGLVGGWAVKPLADRMGFVPPLVSLGQPLALLLLAAILGYVAWVTHRAVHVRHERLEAHQAVNRLVLARASALVAALVAGGYAGYALSWIGDPAEQADERIIGSVAAGGCAVLAVVAAVLLERACRVRDDDPTP</sequence>
<keyword evidence="2" id="KW-0472">Membrane</keyword>
<feature type="compositionally biased region" description="Basic and acidic residues" evidence="1">
    <location>
        <begin position="1"/>
        <end position="15"/>
    </location>
</feature>
<dbReference type="Proteomes" id="UP000562045">
    <property type="component" value="Unassembled WGS sequence"/>
</dbReference>
<evidence type="ECO:0000256" key="1">
    <source>
        <dbReference type="SAM" id="MobiDB-lite"/>
    </source>
</evidence>
<dbReference type="Pfam" id="PF11377">
    <property type="entry name" value="DUF3180"/>
    <property type="match status" value="1"/>
</dbReference>
<reference evidence="3 4" key="1">
    <citation type="submission" date="2020-07" db="EMBL/GenBank/DDBJ databases">
        <title>Sequencing the genomes of 1000 actinobacteria strains.</title>
        <authorList>
            <person name="Klenk H.-P."/>
        </authorList>
    </citation>
    <scope>NUCLEOTIDE SEQUENCE [LARGE SCALE GENOMIC DNA]</scope>
    <source>
        <strain evidence="3 4">DSM 15131</strain>
    </source>
</reference>
<evidence type="ECO:0000313" key="4">
    <source>
        <dbReference type="Proteomes" id="UP000562045"/>
    </source>
</evidence>
<accession>A0A7Z0CL65</accession>
<feature type="transmembrane region" description="Helical" evidence="2">
    <location>
        <begin position="101"/>
        <end position="124"/>
    </location>
</feature>